<gene>
    <name evidence="2" type="ORF">F8C82_12990</name>
</gene>
<dbReference type="Proteomes" id="UP000484164">
    <property type="component" value="Unassembled WGS sequence"/>
</dbReference>
<feature type="transmembrane region" description="Helical" evidence="1">
    <location>
        <begin position="42"/>
        <end position="67"/>
    </location>
</feature>
<feature type="transmembrane region" description="Helical" evidence="1">
    <location>
        <begin position="17"/>
        <end position="35"/>
    </location>
</feature>
<feature type="transmembrane region" description="Helical" evidence="1">
    <location>
        <begin position="228"/>
        <end position="251"/>
    </location>
</feature>
<name>A0A6L3ZFD5_9FLAO</name>
<proteinExistence type="predicted"/>
<dbReference type="OrthoDB" id="1068411at2"/>
<keyword evidence="1" id="KW-1133">Transmembrane helix</keyword>
<evidence type="ECO:0000313" key="3">
    <source>
        <dbReference type="Proteomes" id="UP000484164"/>
    </source>
</evidence>
<evidence type="ECO:0000256" key="1">
    <source>
        <dbReference type="SAM" id="Phobius"/>
    </source>
</evidence>
<dbReference type="EMBL" id="WBVQ01000002">
    <property type="protein sequence ID" value="KAB2816591.1"/>
    <property type="molecule type" value="Genomic_DNA"/>
</dbReference>
<feature type="transmembrane region" description="Helical" evidence="1">
    <location>
        <begin position="87"/>
        <end position="108"/>
    </location>
</feature>
<dbReference type="AlphaFoldDB" id="A0A6L3ZFD5"/>
<keyword evidence="1" id="KW-0472">Membrane</keyword>
<keyword evidence="3" id="KW-1185">Reference proteome</keyword>
<feature type="transmembrane region" description="Helical" evidence="1">
    <location>
        <begin position="158"/>
        <end position="180"/>
    </location>
</feature>
<organism evidence="2 3">
    <name type="scientific">Phaeocystidibacter marisrubri</name>
    <dbReference type="NCBI Taxonomy" id="1577780"/>
    <lineage>
        <taxon>Bacteria</taxon>
        <taxon>Pseudomonadati</taxon>
        <taxon>Bacteroidota</taxon>
        <taxon>Flavobacteriia</taxon>
        <taxon>Flavobacteriales</taxon>
        <taxon>Phaeocystidibacteraceae</taxon>
        <taxon>Phaeocystidibacter</taxon>
    </lineage>
</organism>
<dbReference type="RefSeq" id="WP_151694018.1">
    <property type="nucleotide sequence ID" value="NZ_BMGX01000001.1"/>
</dbReference>
<feature type="transmembrane region" description="Helical" evidence="1">
    <location>
        <begin position="120"/>
        <end position="146"/>
    </location>
</feature>
<accession>A0A6L3ZFD5</accession>
<evidence type="ECO:0000313" key="2">
    <source>
        <dbReference type="EMBL" id="KAB2816591.1"/>
    </source>
</evidence>
<reference evidence="2 3" key="1">
    <citation type="submission" date="2019-10" db="EMBL/GenBank/DDBJ databases">
        <title>Genome sequence of Phaeocystidibacter marisrubri JCM30614 (type strain).</title>
        <authorList>
            <person name="Bowman J.P."/>
        </authorList>
    </citation>
    <scope>NUCLEOTIDE SEQUENCE [LARGE SCALE GENOMIC DNA]</scope>
    <source>
        <strain evidence="2 3">JCM 30614</strain>
    </source>
</reference>
<sequence length="259" mass="29337">MFKIFQYSWMDVIRSRWTWAYASFFVLLFSVLLFVGGGGEKAILGIMNGILFLIPLISLVYAMMYFYQVREYVEVLLAQPISRKSVFAGFFMGVSSALCAAVLLGLAIPTFFGFTELWTFSAWFTLVGVSLFLTVLFTALALNVVLKYDNRLVGFGVGLLYWILLTVVYDGVVLVFLVLFEGYPMETPTLILTVLNPIDLARILLMFQLDYSALMGFTGAVFTDFFTSLQGVSIILICFALWLGVPIYRILRRADRRDF</sequence>
<protein>
    <submittedName>
        <fullName evidence="2">ABC transporter permease</fullName>
    </submittedName>
</protein>
<keyword evidence="1" id="KW-0812">Transmembrane</keyword>
<comment type="caution">
    <text evidence="2">The sequence shown here is derived from an EMBL/GenBank/DDBJ whole genome shotgun (WGS) entry which is preliminary data.</text>
</comment>